<protein>
    <recommendedName>
        <fullName evidence="1">Reverse transcriptase domain-containing protein</fullName>
    </recommendedName>
</protein>
<evidence type="ECO:0000313" key="3">
    <source>
        <dbReference type="Proteomes" id="UP000077755"/>
    </source>
</evidence>
<gene>
    <name evidence="2" type="ORF">DCAR_0519374</name>
</gene>
<dbReference type="CDD" id="cd01650">
    <property type="entry name" value="RT_nLTR_like"/>
    <property type="match status" value="1"/>
</dbReference>
<reference evidence="2" key="2">
    <citation type="submission" date="2022-03" db="EMBL/GenBank/DDBJ databases">
        <title>Draft title - Genomic analysis of global carrot germplasm unveils the trajectory of domestication and the origin of high carotenoid orange carrot.</title>
        <authorList>
            <person name="Iorizzo M."/>
            <person name="Ellison S."/>
            <person name="Senalik D."/>
            <person name="Macko-Podgorni A."/>
            <person name="Grzebelus D."/>
            <person name="Bostan H."/>
            <person name="Rolling W."/>
            <person name="Curaba J."/>
            <person name="Simon P."/>
        </authorList>
    </citation>
    <scope>NUCLEOTIDE SEQUENCE</scope>
    <source>
        <tissue evidence="2">Leaf</tissue>
    </source>
</reference>
<organism evidence="2 3">
    <name type="scientific">Daucus carota subsp. sativus</name>
    <name type="common">Carrot</name>
    <dbReference type="NCBI Taxonomy" id="79200"/>
    <lineage>
        <taxon>Eukaryota</taxon>
        <taxon>Viridiplantae</taxon>
        <taxon>Streptophyta</taxon>
        <taxon>Embryophyta</taxon>
        <taxon>Tracheophyta</taxon>
        <taxon>Spermatophyta</taxon>
        <taxon>Magnoliopsida</taxon>
        <taxon>eudicotyledons</taxon>
        <taxon>Gunneridae</taxon>
        <taxon>Pentapetalae</taxon>
        <taxon>asterids</taxon>
        <taxon>campanulids</taxon>
        <taxon>Apiales</taxon>
        <taxon>Apiaceae</taxon>
        <taxon>Apioideae</taxon>
        <taxon>Scandiceae</taxon>
        <taxon>Daucinae</taxon>
        <taxon>Daucus</taxon>
        <taxon>Daucus sect. Daucus</taxon>
    </lineage>
</organism>
<reference evidence="2" key="1">
    <citation type="journal article" date="2016" name="Nat. Genet.">
        <title>A high-quality carrot genome assembly provides new insights into carotenoid accumulation and asterid genome evolution.</title>
        <authorList>
            <person name="Iorizzo M."/>
            <person name="Ellison S."/>
            <person name="Senalik D."/>
            <person name="Zeng P."/>
            <person name="Satapoomin P."/>
            <person name="Huang J."/>
            <person name="Bowman M."/>
            <person name="Iovene M."/>
            <person name="Sanseverino W."/>
            <person name="Cavagnaro P."/>
            <person name="Yildiz M."/>
            <person name="Macko-Podgorni A."/>
            <person name="Moranska E."/>
            <person name="Grzebelus E."/>
            <person name="Grzebelus D."/>
            <person name="Ashrafi H."/>
            <person name="Zheng Z."/>
            <person name="Cheng S."/>
            <person name="Spooner D."/>
            <person name="Van Deynze A."/>
            <person name="Simon P."/>
        </authorList>
    </citation>
    <scope>NUCLEOTIDE SEQUENCE</scope>
    <source>
        <tissue evidence="2">Leaf</tissue>
    </source>
</reference>
<dbReference type="Proteomes" id="UP000077755">
    <property type="component" value="Chromosome 5"/>
</dbReference>
<dbReference type="Pfam" id="PF00078">
    <property type="entry name" value="RVT_1"/>
    <property type="match status" value="1"/>
</dbReference>
<proteinExistence type="predicted"/>
<dbReference type="InterPro" id="IPR043502">
    <property type="entry name" value="DNA/RNA_pol_sf"/>
</dbReference>
<evidence type="ECO:0000313" key="2">
    <source>
        <dbReference type="EMBL" id="WOH00018.1"/>
    </source>
</evidence>
<dbReference type="SUPFAM" id="SSF56672">
    <property type="entry name" value="DNA/RNA polymerases"/>
    <property type="match status" value="1"/>
</dbReference>
<dbReference type="PANTHER" id="PTHR33116">
    <property type="entry name" value="REVERSE TRANSCRIPTASE ZINC-BINDING DOMAIN-CONTAINING PROTEIN-RELATED-RELATED"/>
    <property type="match status" value="1"/>
</dbReference>
<accession>A0AAF0X1W0</accession>
<dbReference type="InterPro" id="IPR000477">
    <property type="entry name" value="RT_dom"/>
</dbReference>
<dbReference type="EMBL" id="CP093347">
    <property type="protein sequence ID" value="WOH00018.1"/>
    <property type="molecule type" value="Genomic_DNA"/>
</dbReference>
<dbReference type="PANTHER" id="PTHR33116:SF86">
    <property type="entry name" value="REVERSE TRANSCRIPTASE DOMAIN-CONTAINING PROTEIN"/>
    <property type="match status" value="1"/>
</dbReference>
<name>A0AAF0X1W0_DAUCS</name>
<dbReference type="AlphaFoldDB" id="A0AAF0X1W0"/>
<feature type="domain" description="Reverse transcriptase" evidence="1">
    <location>
        <begin position="53"/>
        <end position="296"/>
    </location>
</feature>
<evidence type="ECO:0000259" key="1">
    <source>
        <dbReference type="Pfam" id="PF00078"/>
    </source>
</evidence>
<keyword evidence="3" id="KW-1185">Reference proteome</keyword>
<sequence length="537" mass="60841">MHPDKASGPDGLNSAIFQHFWKLLGTEVFKCCQQWLNECKFSAEVNETMLVLIPKKENVEELKDLRPTALCNVLYKIVAKVLANRLQKILQVLISKEQSAFVPGRSITDNVLVAFELLHYMKRKSTQEEGGVALKLDISKAYDRVSWGYLENKMLLMGFSNKWIKWMMLCVTTVSYSISFQGSTIGTIIPKRGLRQGDPLSPYLFLLCVEGLSLGLKQAGEDNRITGCRVANSAPLVTHLLFADDSFLFFKATTAEANEVKGILNSYETYSGQAVNFQKSVIFFSSNVRRDKQTEIKQPLGVHNDIGCTKYLGLPSLIGRFKKTVFRYLKDKVFQRIQGWSTKLLSRAGKAVMIKNVAQAIPSDTMSCFLIPKTLCQEIERLMNAYWWRSSSSASKGIRWLAWDKMCMSKKYGGMGFRNLHGFNLAMLCKQCWNLINRPDALVSRVLKARYYPNCHILEAERKGGSSYTCSGIWEAKEEVKKGLRWVLGDGQSIRINPDRWLRGKEGYCVAQGRFLRRARWATAQGPKATGASKFRN</sequence>